<dbReference type="AlphaFoldDB" id="A0A0F8YYC7"/>
<accession>A0A0F8YYC7</accession>
<organism evidence="1">
    <name type="scientific">marine sediment metagenome</name>
    <dbReference type="NCBI Taxonomy" id="412755"/>
    <lineage>
        <taxon>unclassified sequences</taxon>
        <taxon>metagenomes</taxon>
        <taxon>ecological metagenomes</taxon>
    </lineage>
</organism>
<proteinExistence type="predicted"/>
<gene>
    <name evidence="1" type="ORF">LCGC14_2763070</name>
</gene>
<reference evidence="1" key="1">
    <citation type="journal article" date="2015" name="Nature">
        <title>Complex archaea that bridge the gap between prokaryotes and eukaryotes.</title>
        <authorList>
            <person name="Spang A."/>
            <person name="Saw J.H."/>
            <person name="Jorgensen S.L."/>
            <person name="Zaremba-Niedzwiedzka K."/>
            <person name="Martijn J."/>
            <person name="Lind A.E."/>
            <person name="van Eijk R."/>
            <person name="Schleper C."/>
            <person name="Guy L."/>
            <person name="Ettema T.J."/>
        </authorList>
    </citation>
    <scope>NUCLEOTIDE SEQUENCE</scope>
</reference>
<dbReference type="EMBL" id="LAZR01050838">
    <property type="protein sequence ID" value="KKK86457.1"/>
    <property type="molecule type" value="Genomic_DNA"/>
</dbReference>
<name>A0A0F8YYC7_9ZZZZ</name>
<sequence>MSLAFTDSGMVTRGMGKDNRLATRGMGGDRFDWGGIRRHRRTKDYVFDMFIPISKTGRQQTNIYSPLEIGRSMEVSMMVRISRELEGEMDIITKTDHSRLSRILDAI</sequence>
<protein>
    <submittedName>
        <fullName evidence="1">Uncharacterized protein</fullName>
    </submittedName>
</protein>
<comment type="caution">
    <text evidence="1">The sequence shown here is derived from an EMBL/GenBank/DDBJ whole genome shotgun (WGS) entry which is preliminary data.</text>
</comment>
<evidence type="ECO:0000313" key="1">
    <source>
        <dbReference type="EMBL" id="KKK86457.1"/>
    </source>
</evidence>